<dbReference type="InterPro" id="IPR017459">
    <property type="entry name" value="Glycosyl_Trfase_fam3_N_dom"/>
</dbReference>
<dbReference type="Gene3D" id="3.40.1030.10">
    <property type="entry name" value="Nucleoside phosphorylase/phosphoribosyltransferase catalytic domain"/>
    <property type="match status" value="1"/>
</dbReference>
<dbReference type="SUPFAM" id="SSF52418">
    <property type="entry name" value="Nucleoside phosphorylase/phosphoribosyltransferase catalytic domain"/>
    <property type="match status" value="1"/>
</dbReference>
<evidence type="ECO:0000313" key="4">
    <source>
        <dbReference type="EMBL" id="MDD0840809.1"/>
    </source>
</evidence>
<evidence type="ECO:0000256" key="1">
    <source>
        <dbReference type="ARBA" id="ARBA00022676"/>
    </source>
</evidence>
<evidence type="ECO:0000313" key="5">
    <source>
        <dbReference type="Proteomes" id="UP001528673"/>
    </source>
</evidence>
<name>A0ABT5N3B5_9BURK</name>
<dbReference type="InterPro" id="IPR035902">
    <property type="entry name" value="Nuc_phospho_transferase"/>
</dbReference>
<keyword evidence="5" id="KW-1185">Reference proteome</keyword>
<dbReference type="InterPro" id="IPR005940">
    <property type="entry name" value="Anthranilate_Pribosyl_Tfrase"/>
</dbReference>
<organism evidence="4 5">
    <name type="scientific">Curvibacter cyanobacteriorum</name>
    <dbReference type="NCBI Taxonomy" id="3026422"/>
    <lineage>
        <taxon>Bacteria</taxon>
        <taxon>Pseudomonadati</taxon>
        <taxon>Pseudomonadota</taxon>
        <taxon>Betaproteobacteria</taxon>
        <taxon>Burkholderiales</taxon>
        <taxon>Comamonadaceae</taxon>
        <taxon>Curvibacter</taxon>
    </lineage>
</organism>
<keyword evidence="4" id="KW-0238">DNA-binding</keyword>
<keyword evidence="1" id="KW-0328">Glycosyltransferase</keyword>
<reference evidence="4 5" key="1">
    <citation type="submission" date="2023-02" db="EMBL/GenBank/DDBJ databases">
        <title>Bacterial whole genomic sequence of Curvibacter sp. HBC61.</title>
        <authorList>
            <person name="Le V."/>
            <person name="Ko S.-R."/>
            <person name="Ahn C.-Y."/>
            <person name="Oh H.-M."/>
        </authorList>
    </citation>
    <scope>NUCLEOTIDE SEQUENCE [LARGE SCALE GENOMIC DNA]</scope>
    <source>
        <strain evidence="4 5">HBC61</strain>
    </source>
</reference>
<dbReference type="Gene3D" id="1.20.970.10">
    <property type="entry name" value="Transferase, Pyrimidine Nucleoside Phosphorylase, Chain C"/>
    <property type="match status" value="1"/>
</dbReference>
<evidence type="ECO:0000259" key="3">
    <source>
        <dbReference type="Pfam" id="PF02885"/>
    </source>
</evidence>
<keyword evidence="2" id="KW-0808">Transferase</keyword>
<sequence length="301" mass="31810">MAISQYIKEIGRGKEGARALSREQAADLMGQVLDGSVTDLEVGAFCLAMRIKGETPAEMAGFLDATHARIARVPTTLKPVVVLPSYNGARKLPVLTPLLALLLAREGASVLVHGTPTEASRITAASVLSVLGTPSLVAMRPLHAGEVVFAPTGLLLPGLKRLLEVRRVVGLRNPAHSLVKLMSPCEGPSVLVSSYTHPEYADSMAATLALTGQRALLLRGTEGEVVADARRTPEMTGYLHGQTLALQPAQAGPLAQLPELPRDISAESTASYIQLVLAGKLPVPAPIARQVQHILHLVEQP</sequence>
<dbReference type="GO" id="GO:0003677">
    <property type="term" value="F:DNA binding"/>
    <property type="evidence" value="ECO:0007669"/>
    <property type="project" value="UniProtKB-KW"/>
</dbReference>
<dbReference type="Pfam" id="PF02885">
    <property type="entry name" value="Glycos_trans_3N"/>
    <property type="match status" value="1"/>
</dbReference>
<accession>A0ABT5N3B5</accession>
<protein>
    <submittedName>
        <fullName evidence="4">DNA-binding protein YbiB</fullName>
    </submittedName>
</protein>
<dbReference type="PANTHER" id="PTHR43285:SF4">
    <property type="entry name" value="TRANSFERASE"/>
    <property type="match status" value="1"/>
</dbReference>
<evidence type="ECO:0000256" key="2">
    <source>
        <dbReference type="ARBA" id="ARBA00022679"/>
    </source>
</evidence>
<dbReference type="InterPro" id="IPR036320">
    <property type="entry name" value="Glycosyl_Trfase_fam3_N_dom_sf"/>
</dbReference>
<comment type="caution">
    <text evidence="4">The sequence shown here is derived from an EMBL/GenBank/DDBJ whole genome shotgun (WGS) entry which is preliminary data.</text>
</comment>
<gene>
    <name evidence="4" type="primary">ybiB</name>
    <name evidence="4" type="ORF">PSQ40_19690</name>
</gene>
<dbReference type="PANTHER" id="PTHR43285">
    <property type="entry name" value="ANTHRANILATE PHOSPHORIBOSYLTRANSFERASE"/>
    <property type="match status" value="1"/>
</dbReference>
<feature type="domain" description="Glycosyl transferase family 3 N-terminal" evidence="3">
    <location>
        <begin position="5"/>
        <end position="65"/>
    </location>
</feature>
<dbReference type="NCBIfam" id="NF006005">
    <property type="entry name" value="PRK08136.1"/>
    <property type="match status" value="1"/>
</dbReference>
<dbReference type="Proteomes" id="UP001528673">
    <property type="component" value="Unassembled WGS sequence"/>
</dbReference>
<proteinExistence type="predicted"/>
<dbReference type="SUPFAM" id="SSF47648">
    <property type="entry name" value="Nucleoside phosphorylase/phosphoribosyltransferase N-terminal domain"/>
    <property type="match status" value="1"/>
</dbReference>
<dbReference type="EMBL" id="JAQSIP010000012">
    <property type="protein sequence ID" value="MDD0840809.1"/>
    <property type="molecule type" value="Genomic_DNA"/>
</dbReference>
<dbReference type="RefSeq" id="WP_273953590.1">
    <property type="nucleotide sequence ID" value="NZ_JAQSIP010000012.1"/>
</dbReference>